<sequence length="192" mass="22033">MKKLPDSVKRTVIQKLNEGLSYRQIANSVNVSFGSVKNIADSNKISAPKCRAGRRCLLNDYDRRAVNRLVRSGAVKSGTDIQKKLKNTHGNRELTKLGFKARRKVKKPLLTKRHHELRLKFAKDHQHWTPEQWANGFWTYESKINLHGPNGIKYIWKKPSKTITSRDVTPTLKFGDGKILFGEVFARLVLEI</sequence>
<dbReference type="AlphaFoldDB" id="A0AAW1L9V8"/>
<dbReference type="InterPro" id="IPR036397">
    <property type="entry name" value="RNaseH_sf"/>
</dbReference>
<dbReference type="Gene3D" id="3.30.420.10">
    <property type="entry name" value="Ribonuclease H-like superfamily/Ribonuclease H"/>
    <property type="match status" value="1"/>
</dbReference>
<keyword evidence="2" id="KW-1185">Reference proteome</keyword>
<evidence type="ECO:0000313" key="2">
    <source>
        <dbReference type="Proteomes" id="UP001458880"/>
    </source>
</evidence>
<dbReference type="Proteomes" id="UP001458880">
    <property type="component" value="Unassembled WGS sequence"/>
</dbReference>
<reference evidence="1 2" key="1">
    <citation type="journal article" date="2024" name="BMC Genomics">
        <title>De novo assembly and annotation of Popillia japonica's genome with initial clues to its potential as an invasive pest.</title>
        <authorList>
            <person name="Cucini C."/>
            <person name="Boschi S."/>
            <person name="Funari R."/>
            <person name="Cardaioli E."/>
            <person name="Iannotti N."/>
            <person name="Marturano G."/>
            <person name="Paoli F."/>
            <person name="Bruttini M."/>
            <person name="Carapelli A."/>
            <person name="Frati F."/>
            <person name="Nardi F."/>
        </authorList>
    </citation>
    <scope>NUCLEOTIDE SEQUENCE [LARGE SCALE GENOMIC DNA]</scope>
    <source>
        <strain evidence="1">DMR45628</strain>
    </source>
</reference>
<organism evidence="1 2">
    <name type="scientific">Popillia japonica</name>
    <name type="common">Japanese beetle</name>
    <dbReference type="NCBI Taxonomy" id="7064"/>
    <lineage>
        <taxon>Eukaryota</taxon>
        <taxon>Metazoa</taxon>
        <taxon>Ecdysozoa</taxon>
        <taxon>Arthropoda</taxon>
        <taxon>Hexapoda</taxon>
        <taxon>Insecta</taxon>
        <taxon>Pterygota</taxon>
        <taxon>Neoptera</taxon>
        <taxon>Endopterygota</taxon>
        <taxon>Coleoptera</taxon>
        <taxon>Polyphaga</taxon>
        <taxon>Scarabaeiformia</taxon>
        <taxon>Scarabaeidae</taxon>
        <taxon>Rutelinae</taxon>
        <taxon>Popillia</taxon>
    </lineage>
</organism>
<proteinExistence type="predicted"/>
<dbReference type="EMBL" id="JASPKY010000136">
    <property type="protein sequence ID" value="KAK9731220.1"/>
    <property type="molecule type" value="Genomic_DNA"/>
</dbReference>
<evidence type="ECO:0008006" key="3">
    <source>
        <dbReference type="Google" id="ProtNLM"/>
    </source>
</evidence>
<accession>A0AAW1L9V8</accession>
<protein>
    <recommendedName>
        <fullName evidence="3">Transposase Tc1-like domain-containing protein</fullName>
    </recommendedName>
</protein>
<gene>
    <name evidence="1" type="ORF">QE152_g13829</name>
</gene>
<dbReference type="GO" id="GO:0003676">
    <property type="term" value="F:nucleic acid binding"/>
    <property type="evidence" value="ECO:0007669"/>
    <property type="project" value="InterPro"/>
</dbReference>
<comment type="caution">
    <text evidence="1">The sequence shown here is derived from an EMBL/GenBank/DDBJ whole genome shotgun (WGS) entry which is preliminary data.</text>
</comment>
<name>A0AAW1L9V8_POPJA</name>
<evidence type="ECO:0000313" key="1">
    <source>
        <dbReference type="EMBL" id="KAK9731220.1"/>
    </source>
</evidence>